<dbReference type="InterPro" id="IPR023753">
    <property type="entry name" value="FAD/NAD-binding_dom"/>
</dbReference>
<organism evidence="2 3">
    <name type="scientific">Legionella donaldsonii</name>
    <dbReference type="NCBI Taxonomy" id="45060"/>
    <lineage>
        <taxon>Bacteria</taxon>
        <taxon>Pseudomonadati</taxon>
        <taxon>Pseudomonadota</taxon>
        <taxon>Gammaproteobacteria</taxon>
        <taxon>Legionellales</taxon>
        <taxon>Legionellaceae</taxon>
        <taxon>Legionella</taxon>
    </lineage>
</organism>
<dbReference type="Pfam" id="PF07992">
    <property type="entry name" value="Pyr_redox_2"/>
    <property type="match status" value="1"/>
</dbReference>
<gene>
    <name evidence="2" type="ORF">NCTC13292_00765</name>
</gene>
<feature type="domain" description="FAD/NAD(P)-binding" evidence="1">
    <location>
        <begin position="52"/>
        <end position="251"/>
    </location>
</feature>
<dbReference type="GO" id="GO:0016491">
    <property type="term" value="F:oxidoreductase activity"/>
    <property type="evidence" value="ECO:0007669"/>
    <property type="project" value="InterPro"/>
</dbReference>
<dbReference type="PANTHER" id="PTHR38688:SF1">
    <property type="entry name" value="FAD_NAD(P)-BINDING DOMAIN-CONTAINING PROTEIN"/>
    <property type="match status" value="1"/>
</dbReference>
<dbReference type="AlphaFoldDB" id="A0A378J2M1"/>
<dbReference type="PANTHER" id="PTHR38688">
    <property type="entry name" value="PYR_REDOX_2 DOMAIN-CONTAINING PROTEIN"/>
    <property type="match status" value="1"/>
</dbReference>
<accession>A0A378J2M1</accession>
<protein>
    <submittedName>
        <fullName evidence="2">Pyridine nucleotide-disulphide oxidoreductase</fullName>
    </submittedName>
</protein>
<keyword evidence="3" id="KW-1185">Reference proteome</keyword>
<sequence length="393" mass="44372">MNTKNHAIKFATGKKIFFVRIMFLFKKGSTSKIILFKPKKTILNQFTKKPFHWAVVGAGPAGIAAVGKLLDNNIHPQHILWLDPHFKVGDLGQLWRHVSSNTTVRRFVDFLKAVDSFHYNHTPIDFQLNRIEPESTCTLLEVVKPLEWVSEHLTKKVVAQQATVHSMALSERTWSLNTDTHTFRAKNVILATGAVPSSLNYPGVDVIPFDVAIDKDRLAATVNTNETYAVFGSSHSAIIIVRYLVELGVKKIINFYRSPCRYAIDMGDWILFDNTGLKGQTATWARQNIDGVLPPNLVRYNTSEPNIARFLPECDKVIYAVGFEKRKNIVIGDYEDTHHNPHVGIIGPGLFGLGIAYPEMKADPYGSIESQVGLWKFMVYLDKVISTWFKYPT</sequence>
<evidence type="ECO:0000313" key="2">
    <source>
        <dbReference type="EMBL" id="STX41167.1"/>
    </source>
</evidence>
<dbReference type="InterPro" id="IPR036188">
    <property type="entry name" value="FAD/NAD-bd_sf"/>
</dbReference>
<reference evidence="2 3" key="1">
    <citation type="submission" date="2018-06" db="EMBL/GenBank/DDBJ databases">
        <authorList>
            <consortium name="Pathogen Informatics"/>
            <person name="Doyle S."/>
        </authorList>
    </citation>
    <scope>NUCLEOTIDE SEQUENCE [LARGE SCALE GENOMIC DNA]</scope>
    <source>
        <strain evidence="2 3">NCTC13292</strain>
    </source>
</reference>
<proteinExistence type="predicted"/>
<dbReference type="PRINTS" id="PR00368">
    <property type="entry name" value="FADPNR"/>
</dbReference>
<evidence type="ECO:0000259" key="1">
    <source>
        <dbReference type="Pfam" id="PF07992"/>
    </source>
</evidence>
<name>A0A378J2M1_9GAMM</name>
<dbReference type="Proteomes" id="UP000254677">
    <property type="component" value="Unassembled WGS sequence"/>
</dbReference>
<evidence type="ECO:0000313" key="3">
    <source>
        <dbReference type="Proteomes" id="UP000254677"/>
    </source>
</evidence>
<dbReference type="EMBL" id="UGOA01000001">
    <property type="protein sequence ID" value="STX41167.1"/>
    <property type="molecule type" value="Genomic_DNA"/>
</dbReference>
<dbReference type="Gene3D" id="3.50.50.60">
    <property type="entry name" value="FAD/NAD(P)-binding domain"/>
    <property type="match status" value="1"/>
</dbReference>
<dbReference type="SUPFAM" id="SSF51905">
    <property type="entry name" value="FAD/NAD(P)-binding domain"/>
    <property type="match status" value="1"/>
</dbReference>
<dbReference type="InterPro" id="IPR053275">
    <property type="entry name" value="Agnestin_monoxygenase"/>
</dbReference>